<keyword evidence="2" id="KW-1185">Reference proteome</keyword>
<gene>
    <name evidence="1" type="ORF">NEZAVI_LOCUS4962</name>
</gene>
<name>A0A9P0EHX8_NEZVI</name>
<sequence>MERPEVKTTIEVKKRPQFLTRSYRFLETGEELGINHALRDRLLPTPIPLLPPAAICPGSTREAITEGGRGFPKR</sequence>
<dbReference type="Proteomes" id="UP001152798">
    <property type="component" value="Chromosome 3"/>
</dbReference>
<dbReference type="AlphaFoldDB" id="A0A9P0EHX8"/>
<reference evidence="1" key="1">
    <citation type="submission" date="2022-01" db="EMBL/GenBank/DDBJ databases">
        <authorList>
            <person name="King R."/>
        </authorList>
    </citation>
    <scope>NUCLEOTIDE SEQUENCE</scope>
</reference>
<evidence type="ECO:0000313" key="1">
    <source>
        <dbReference type="EMBL" id="CAH1394461.1"/>
    </source>
</evidence>
<accession>A0A9P0EHX8</accession>
<evidence type="ECO:0000313" key="2">
    <source>
        <dbReference type="Proteomes" id="UP001152798"/>
    </source>
</evidence>
<protein>
    <submittedName>
        <fullName evidence="1">Uncharacterized protein</fullName>
    </submittedName>
</protein>
<proteinExistence type="predicted"/>
<dbReference type="EMBL" id="OV725079">
    <property type="protein sequence ID" value="CAH1394461.1"/>
    <property type="molecule type" value="Genomic_DNA"/>
</dbReference>
<organism evidence="1 2">
    <name type="scientific">Nezara viridula</name>
    <name type="common">Southern green stink bug</name>
    <name type="synonym">Cimex viridulus</name>
    <dbReference type="NCBI Taxonomy" id="85310"/>
    <lineage>
        <taxon>Eukaryota</taxon>
        <taxon>Metazoa</taxon>
        <taxon>Ecdysozoa</taxon>
        <taxon>Arthropoda</taxon>
        <taxon>Hexapoda</taxon>
        <taxon>Insecta</taxon>
        <taxon>Pterygota</taxon>
        <taxon>Neoptera</taxon>
        <taxon>Paraneoptera</taxon>
        <taxon>Hemiptera</taxon>
        <taxon>Heteroptera</taxon>
        <taxon>Panheteroptera</taxon>
        <taxon>Pentatomomorpha</taxon>
        <taxon>Pentatomoidea</taxon>
        <taxon>Pentatomidae</taxon>
        <taxon>Pentatominae</taxon>
        <taxon>Nezara</taxon>
    </lineage>
</organism>